<reference evidence="1 2" key="1">
    <citation type="submission" date="2014-07" db="EMBL/GenBank/DDBJ databases">
        <title>Genome of Chryseobacterium formosense LMG 24722.</title>
        <authorList>
            <person name="Pipes S.E."/>
            <person name="Stropko S.J."/>
            <person name="Newman J.D."/>
        </authorList>
    </citation>
    <scope>NUCLEOTIDE SEQUENCE [LARGE SCALE GENOMIC DNA]</scope>
    <source>
        <strain evidence="1 2">LMG 24722</strain>
    </source>
</reference>
<dbReference type="RefSeq" id="WP_051882788.1">
    <property type="nucleotide sequence ID" value="NZ_FPAP01000001.1"/>
</dbReference>
<sequence>MKELIELTNTENFLSQGFIYLKQLNFDAEKSIIELRITLIDESEKESHWIIAAENILSFKNLHFGNLMPFLKINIYDNHPLILIIQGSEFGCEVHGIPNNKFEFIGKFHQMLENEVGFWKNIQDFFWNTQNLFTQREIPEKWRGVVNNAERIEYLNLPKILFEPFKKLCEEENLTLEIKSEILNEEKNMKILIFGNEVVSPDNFNLNQPYIIAENFNAEKLSF</sequence>
<comment type="caution">
    <text evidence="1">The sequence shown here is derived from an EMBL/GenBank/DDBJ whole genome shotgun (WGS) entry which is preliminary data.</text>
</comment>
<organism evidence="1 2">
    <name type="scientific">Chryseobacterium formosense</name>
    <dbReference type="NCBI Taxonomy" id="236814"/>
    <lineage>
        <taxon>Bacteria</taxon>
        <taxon>Pseudomonadati</taxon>
        <taxon>Bacteroidota</taxon>
        <taxon>Flavobacteriia</taxon>
        <taxon>Flavobacteriales</taxon>
        <taxon>Weeksellaceae</taxon>
        <taxon>Chryseobacterium group</taxon>
        <taxon>Chryseobacterium</taxon>
    </lineage>
</organism>
<dbReference type="STRING" id="236814.IX39_12220"/>
<accession>A0A085ZA73</accession>
<dbReference type="OrthoDB" id="1249795at2"/>
<name>A0A085ZA73_9FLAO</name>
<proteinExistence type="predicted"/>
<gene>
    <name evidence="1" type="ORF">IX39_12220</name>
</gene>
<evidence type="ECO:0000313" key="2">
    <source>
        <dbReference type="Proteomes" id="UP000028713"/>
    </source>
</evidence>
<dbReference type="AlphaFoldDB" id="A0A085ZA73"/>
<dbReference type="EMBL" id="JPRP01000001">
    <property type="protein sequence ID" value="KFF01337.1"/>
    <property type="molecule type" value="Genomic_DNA"/>
</dbReference>
<dbReference type="Proteomes" id="UP000028713">
    <property type="component" value="Unassembled WGS sequence"/>
</dbReference>
<keyword evidence="2" id="KW-1185">Reference proteome</keyword>
<protein>
    <submittedName>
        <fullName evidence="1">Uncharacterized protein</fullName>
    </submittedName>
</protein>
<evidence type="ECO:0000313" key="1">
    <source>
        <dbReference type="EMBL" id="KFF01337.1"/>
    </source>
</evidence>
<dbReference type="eggNOG" id="ENOG5033W2R">
    <property type="taxonomic scope" value="Bacteria"/>
</dbReference>